<dbReference type="EMBL" id="BNCP01000015">
    <property type="protein sequence ID" value="GIL79184.1"/>
    <property type="molecule type" value="Genomic_DNA"/>
</dbReference>
<evidence type="ECO:0000313" key="2">
    <source>
        <dbReference type="EMBL" id="GIM13651.1"/>
    </source>
</evidence>
<dbReference type="EMBL" id="BNCQ01000050">
    <property type="protein sequence ID" value="GIM13651.1"/>
    <property type="molecule type" value="Genomic_DNA"/>
</dbReference>
<evidence type="ECO:0000313" key="3">
    <source>
        <dbReference type="Proteomes" id="UP000722791"/>
    </source>
</evidence>
<gene>
    <name evidence="1" type="ORF">Vretifemale_8534</name>
    <name evidence="2" type="ORF">Vretimale_16717</name>
</gene>
<protein>
    <submittedName>
        <fullName evidence="2">Uncharacterized protein</fullName>
    </submittedName>
</protein>
<sequence length="111" mass="12244">MLVRNGGMRTAKDATVVGGSGYFKGSCRIAMLCNVDGADEADKTIGNVLNAGHNTNLHMICLFVKFSSVLDTFWALGFRHRHTPADSSIHAKHIFSIQHTNSMWRLAVRKL</sequence>
<evidence type="ECO:0000313" key="4">
    <source>
        <dbReference type="Proteomes" id="UP000747110"/>
    </source>
</evidence>
<reference evidence="2" key="1">
    <citation type="journal article" date="2021" name="Proc. Natl. Acad. Sci. U.S.A.">
        <title>Three genomes in the algal genus Volvox reveal the fate of a haploid sex-determining region after a transition to homothallism.</title>
        <authorList>
            <person name="Yamamoto K."/>
            <person name="Hamaji T."/>
            <person name="Kawai-Toyooka H."/>
            <person name="Matsuzaki R."/>
            <person name="Takahashi F."/>
            <person name="Nishimura Y."/>
            <person name="Kawachi M."/>
            <person name="Noguchi H."/>
            <person name="Minakuchi Y."/>
            <person name="Umen J.G."/>
            <person name="Toyoda A."/>
            <person name="Nozaki H."/>
        </authorList>
    </citation>
    <scope>NUCLEOTIDE SEQUENCE</scope>
    <source>
        <strain evidence="2">NIES-3785</strain>
        <strain evidence="1">NIES-3786</strain>
    </source>
</reference>
<organism evidence="2 3">
    <name type="scientific">Volvox reticuliferus</name>
    <dbReference type="NCBI Taxonomy" id="1737510"/>
    <lineage>
        <taxon>Eukaryota</taxon>
        <taxon>Viridiplantae</taxon>
        <taxon>Chlorophyta</taxon>
        <taxon>core chlorophytes</taxon>
        <taxon>Chlorophyceae</taxon>
        <taxon>CS clade</taxon>
        <taxon>Chlamydomonadales</taxon>
        <taxon>Volvocaceae</taxon>
        <taxon>Volvox</taxon>
    </lineage>
</organism>
<proteinExistence type="predicted"/>
<name>A0A8J4GRP0_9CHLO</name>
<dbReference type="AlphaFoldDB" id="A0A8J4GRP0"/>
<comment type="caution">
    <text evidence="2">The sequence shown here is derived from an EMBL/GenBank/DDBJ whole genome shotgun (WGS) entry which is preliminary data.</text>
</comment>
<dbReference type="Proteomes" id="UP000747110">
    <property type="component" value="Unassembled WGS sequence"/>
</dbReference>
<evidence type="ECO:0000313" key="1">
    <source>
        <dbReference type="EMBL" id="GIL79184.1"/>
    </source>
</evidence>
<dbReference type="Proteomes" id="UP000722791">
    <property type="component" value="Unassembled WGS sequence"/>
</dbReference>
<keyword evidence="4" id="KW-1185">Reference proteome</keyword>
<accession>A0A8J4GRP0</accession>